<comment type="caution">
    <text evidence="12">The sequence shown here is derived from an EMBL/GenBank/DDBJ whole genome shotgun (WGS) entry which is preliminary data.</text>
</comment>
<comment type="subcellular location">
    <subcellularLocation>
        <location evidence="1">Cell membrane</location>
        <topology evidence="1">Multi-pass membrane protein</topology>
    </subcellularLocation>
    <subcellularLocation>
        <location evidence="8">Membrane</location>
        <topology evidence="8">Multi-pass membrane protein</topology>
    </subcellularLocation>
</comment>
<dbReference type="RefSeq" id="WP_129030971.1">
    <property type="nucleotide sequence ID" value="NZ_QMAP01000016.1"/>
</dbReference>
<evidence type="ECO:0000259" key="10">
    <source>
        <dbReference type="Pfam" id="PF00361"/>
    </source>
</evidence>
<sequence>MNTAIVLIPILFPMVIAIFIGFGRFRENIRNSIVAITVFLNLFFIIYIFKNKGTAFFTVVKINEFLDIYLKIDKLGVFFSLLVSILWIFTSFYSMEYMKHEGKENRFFAFFLVTLGVTLGISFSGNLVTLYLFYEVLTLATFPLVIHSGNREALKSGRKYLIYSFVGATFVLLGMIFLFAVTKGLDFYPKGIIRDFKLNKTLISTSYIVMFLGFGVKAALVPFHSWLPKAMVAPTPVSSLLHAVAVVKSGVFALIRITYYVFGGEIVKLIYGRKYLLLFVTISILMGSFLALHQSNLKKRLAYSTISQLGYILLGILILNGNSLVGGLLHLINHAVIKITLFFCVGTIMYTKGKTDIDEIKGIGKEMPYTMWCFTISSISLIGIPPTNGFVSKWYLAQGGLLEGKVIFPAILLISALLTAMYLLPIITVAFFKKDEQHKHVEKIEIKEAPKNMLVPIILITCITIVLGLYPNPVLNFLLEISKEVI</sequence>
<evidence type="ECO:0000259" key="11">
    <source>
        <dbReference type="Pfam" id="PF00662"/>
    </source>
</evidence>
<feature type="transmembrane region" description="Helical" evidence="9">
    <location>
        <begin position="453"/>
        <end position="470"/>
    </location>
</feature>
<keyword evidence="7 9" id="KW-0472">Membrane</keyword>
<evidence type="ECO:0008006" key="14">
    <source>
        <dbReference type="Google" id="ProtNLM"/>
    </source>
</evidence>
<feature type="transmembrane region" description="Helical" evidence="9">
    <location>
        <begin position="201"/>
        <end position="220"/>
    </location>
</feature>
<gene>
    <name evidence="12" type="ORF">DP130_12995</name>
</gene>
<evidence type="ECO:0000256" key="7">
    <source>
        <dbReference type="ARBA" id="ARBA00023136"/>
    </source>
</evidence>
<evidence type="ECO:0000256" key="1">
    <source>
        <dbReference type="ARBA" id="ARBA00004651"/>
    </source>
</evidence>
<evidence type="ECO:0000256" key="6">
    <source>
        <dbReference type="ARBA" id="ARBA00023002"/>
    </source>
</evidence>
<dbReference type="Pfam" id="PF00662">
    <property type="entry name" value="Proton_antipo_N"/>
    <property type="match status" value="1"/>
</dbReference>
<keyword evidence="6" id="KW-0560">Oxidoreductase</keyword>
<feature type="transmembrane region" description="Helical" evidence="9">
    <location>
        <begin position="406"/>
        <end position="432"/>
    </location>
</feature>
<accession>A0A4Q0VB82</accession>
<feature type="transmembrane region" description="Helical" evidence="9">
    <location>
        <begin position="274"/>
        <end position="292"/>
    </location>
</feature>
<dbReference type="EMBL" id="QMAP01000016">
    <property type="protein sequence ID" value="RXI44750.1"/>
    <property type="molecule type" value="Genomic_DNA"/>
</dbReference>
<evidence type="ECO:0000313" key="13">
    <source>
        <dbReference type="Proteomes" id="UP000290921"/>
    </source>
</evidence>
<dbReference type="GO" id="GO:0005886">
    <property type="term" value="C:plasma membrane"/>
    <property type="evidence" value="ECO:0007669"/>
    <property type="project" value="UniProtKB-SubCell"/>
</dbReference>
<feature type="transmembrane region" description="Helical" evidence="9">
    <location>
        <begin position="369"/>
        <end position="386"/>
    </location>
</feature>
<evidence type="ECO:0000256" key="3">
    <source>
        <dbReference type="ARBA" id="ARBA00022475"/>
    </source>
</evidence>
<feature type="transmembrane region" description="Helical" evidence="9">
    <location>
        <begin position="6"/>
        <end position="25"/>
    </location>
</feature>
<feature type="transmembrane region" description="Helical" evidence="9">
    <location>
        <begin position="107"/>
        <end position="125"/>
    </location>
</feature>
<keyword evidence="3" id="KW-1003">Cell membrane</keyword>
<proteinExistence type="inferred from homology"/>
<dbReference type="Pfam" id="PF00361">
    <property type="entry name" value="Proton_antipo_M"/>
    <property type="match status" value="1"/>
</dbReference>
<name>A0A4Q0VB82_CLOTA</name>
<feature type="transmembrane region" description="Helical" evidence="9">
    <location>
        <begin position="75"/>
        <end position="95"/>
    </location>
</feature>
<protein>
    <recommendedName>
        <fullName evidence="14">Monovalent cation/H+ antiporter subunit D family protein</fullName>
    </recommendedName>
</protein>
<feature type="domain" description="NADH:quinone oxidoreductase/Mrp antiporter transmembrane" evidence="10">
    <location>
        <begin position="124"/>
        <end position="419"/>
    </location>
</feature>
<dbReference type="GO" id="GO:0016491">
    <property type="term" value="F:oxidoreductase activity"/>
    <property type="evidence" value="ECO:0007669"/>
    <property type="project" value="UniProtKB-KW"/>
</dbReference>
<dbReference type="AlphaFoldDB" id="A0A4Q0VB82"/>
<feature type="transmembrane region" description="Helical" evidence="9">
    <location>
        <begin position="32"/>
        <end position="49"/>
    </location>
</feature>
<dbReference type="PRINTS" id="PR01434">
    <property type="entry name" value="NADHDHGNASE5"/>
</dbReference>
<evidence type="ECO:0000313" key="12">
    <source>
        <dbReference type="EMBL" id="RXI44750.1"/>
    </source>
</evidence>
<evidence type="ECO:0000256" key="9">
    <source>
        <dbReference type="SAM" id="Phobius"/>
    </source>
</evidence>
<dbReference type="PANTHER" id="PTHR42682">
    <property type="entry name" value="HYDROGENASE-4 COMPONENT F"/>
    <property type="match status" value="1"/>
</dbReference>
<dbReference type="InterPro" id="IPR052175">
    <property type="entry name" value="ComplexI-like_HydComp"/>
</dbReference>
<dbReference type="InterPro" id="IPR001516">
    <property type="entry name" value="Proton_antipo_N"/>
</dbReference>
<keyword evidence="5 9" id="KW-1133">Transmembrane helix</keyword>
<evidence type="ECO:0000256" key="2">
    <source>
        <dbReference type="ARBA" id="ARBA00008483"/>
    </source>
</evidence>
<reference evidence="12 13" key="1">
    <citation type="submission" date="2018-06" db="EMBL/GenBank/DDBJ databases">
        <title>Genome conservation of Clostridium tetani.</title>
        <authorList>
            <person name="Bruggemann H."/>
            <person name="Popoff M.R."/>
        </authorList>
    </citation>
    <scope>NUCLEOTIDE SEQUENCE [LARGE SCALE GENOMIC DNA]</scope>
    <source>
        <strain evidence="12 13">2017.061</strain>
    </source>
</reference>
<evidence type="ECO:0000256" key="5">
    <source>
        <dbReference type="ARBA" id="ARBA00022989"/>
    </source>
</evidence>
<feature type="transmembrane region" description="Helical" evidence="9">
    <location>
        <begin position="240"/>
        <end position="262"/>
    </location>
</feature>
<dbReference type="PANTHER" id="PTHR42682:SF4">
    <property type="entry name" value="NADH-UBIQUINONE_PLASTOQUINONE"/>
    <property type="match status" value="1"/>
</dbReference>
<evidence type="ECO:0000256" key="4">
    <source>
        <dbReference type="ARBA" id="ARBA00022692"/>
    </source>
</evidence>
<evidence type="ECO:0000256" key="8">
    <source>
        <dbReference type="RuleBase" id="RU000320"/>
    </source>
</evidence>
<organism evidence="12 13">
    <name type="scientific">Clostridium tetani</name>
    <dbReference type="NCBI Taxonomy" id="1513"/>
    <lineage>
        <taxon>Bacteria</taxon>
        <taxon>Bacillati</taxon>
        <taxon>Bacillota</taxon>
        <taxon>Clostridia</taxon>
        <taxon>Eubacteriales</taxon>
        <taxon>Clostridiaceae</taxon>
        <taxon>Clostridium</taxon>
    </lineage>
</organism>
<feature type="domain" description="NADH-Ubiquinone oxidoreductase (complex I) chain 5 N-terminal" evidence="11">
    <location>
        <begin position="66"/>
        <end position="108"/>
    </location>
</feature>
<keyword evidence="4 8" id="KW-0812">Transmembrane</keyword>
<dbReference type="Proteomes" id="UP000290921">
    <property type="component" value="Unassembled WGS sequence"/>
</dbReference>
<feature type="transmembrane region" description="Helical" evidence="9">
    <location>
        <begin position="160"/>
        <end position="181"/>
    </location>
</feature>
<comment type="similarity">
    <text evidence="2">Belongs to the CPA3 antiporters (TC 2.A.63) subunit A family.</text>
</comment>
<dbReference type="InterPro" id="IPR001750">
    <property type="entry name" value="ND/Mrp_TM"/>
</dbReference>